<sequence length="333" mass="36446">MNIDEYQRQAWKFDQHHDRPETGITIALLGLGGEVGTLQTNQKKRVRDGDVHSDHRAALVEDLGDILWYVADAATWLGVDLGEVAQSNLDKISNRWARHDAPFPDDSAPRPIAPAPQRTTRPAPPLPAAHLFDGRFGTTERLPRRIEVHIAGLADGSGTVRPVVDGTPIGNEVGDNSYDPDGYRWHDAFHLANLAVLGWSPVMRALLKRKRRSDPSVDSVEDGGRAIAVEEGISALIFDTAGRTGMHKHAKIVDSELLKTCQRMVAPFEVRACTALEWEHAIIQGCQVWSALQDNGNGVVTCDLDARNVTVRPMSPAELVAHAEACMPEPAPL</sequence>
<dbReference type="InterPro" id="IPR004518">
    <property type="entry name" value="MazG-like_dom"/>
</dbReference>
<dbReference type="CDD" id="cd11541">
    <property type="entry name" value="NTP-PPase_u4"/>
    <property type="match status" value="1"/>
</dbReference>
<dbReference type="RefSeq" id="WP_378376213.1">
    <property type="nucleotide sequence ID" value="NZ_JBHMAS010000071.1"/>
</dbReference>
<dbReference type="EMBL" id="JBHMAS010000071">
    <property type="protein sequence ID" value="MFB9783526.1"/>
    <property type="molecule type" value="Genomic_DNA"/>
</dbReference>
<feature type="region of interest" description="Disordered" evidence="1">
    <location>
        <begin position="101"/>
        <end position="128"/>
    </location>
</feature>
<organism evidence="4 5">
    <name type="scientific">Rhodococcus baikonurensis</name>
    <dbReference type="NCBI Taxonomy" id="172041"/>
    <lineage>
        <taxon>Bacteria</taxon>
        <taxon>Bacillati</taxon>
        <taxon>Actinomycetota</taxon>
        <taxon>Actinomycetes</taxon>
        <taxon>Mycobacteriales</taxon>
        <taxon>Nocardiaceae</taxon>
        <taxon>Rhodococcus</taxon>
        <taxon>Rhodococcus erythropolis group</taxon>
    </lineage>
</organism>
<comment type="caution">
    <text evidence="4">The sequence shown here is derived from an EMBL/GenBank/DDBJ whole genome shotgun (WGS) entry which is preliminary data.</text>
</comment>
<accession>A0ABV5XNE1</accession>
<feature type="domain" description="MazG C-terminal" evidence="3">
    <location>
        <begin position="129"/>
        <end position="313"/>
    </location>
</feature>
<feature type="domain" description="NTP pyrophosphohydrolase MazG-like" evidence="2">
    <location>
        <begin position="52"/>
        <end position="95"/>
    </location>
</feature>
<evidence type="ECO:0000259" key="3">
    <source>
        <dbReference type="Pfam" id="PF18722"/>
    </source>
</evidence>
<dbReference type="Gene3D" id="1.10.287.1080">
    <property type="entry name" value="MazG-like"/>
    <property type="match status" value="1"/>
</dbReference>
<dbReference type="Proteomes" id="UP001589587">
    <property type="component" value="Unassembled WGS sequence"/>
</dbReference>
<name>A0ABV5XNE1_9NOCA</name>
<dbReference type="InterPro" id="IPR041407">
    <property type="entry name" value="MazG_C"/>
</dbReference>
<reference evidence="4 5" key="1">
    <citation type="submission" date="2024-09" db="EMBL/GenBank/DDBJ databases">
        <authorList>
            <person name="Sun Q."/>
            <person name="Mori K."/>
        </authorList>
    </citation>
    <scope>NUCLEOTIDE SEQUENCE [LARGE SCALE GENOMIC DNA]</scope>
    <source>
        <strain evidence="4 5">JCM 11411</strain>
    </source>
</reference>
<dbReference type="SUPFAM" id="SSF101386">
    <property type="entry name" value="all-alpha NTP pyrophosphatases"/>
    <property type="match status" value="1"/>
</dbReference>
<dbReference type="InterPro" id="IPR011379">
    <property type="entry name" value="MazG-related_GP37"/>
</dbReference>
<dbReference type="Pfam" id="PF03819">
    <property type="entry name" value="MazG"/>
    <property type="match status" value="1"/>
</dbReference>
<evidence type="ECO:0000313" key="5">
    <source>
        <dbReference type="Proteomes" id="UP001589587"/>
    </source>
</evidence>
<evidence type="ECO:0000313" key="4">
    <source>
        <dbReference type="EMBL" id="MFB9783526.1"/>
    </source>
</evidence>
<gene>
    <name evidence="4" type="ORF">ACFFQ6_27875</name>
</gene>
<keyword evidence="5" id="KW-1185">Reference proteome</keyword>
<protein>
    <submittedName>
        <fullName evidence="4">MazG nucleotide pyrophosphohydrolase domain-containing protein</fullName>
    </submittedName>
</protein>
<evidence type="ECO:0000259" key="2">
    <source>
        <dbReference type="Pfam" id="PF03819"/>
    </source>
</evidence>
<dbReference type="Pfam" id="PF18722">
    <property type="entry name" value="MazG_C"/>
    <property type="match status" value="1"/>
</dbReference>
<evidence type="ECO:0000256" key="1">
    <source>
        <dbReference type="SAM" id="MobiDB-lite"/>
    </source>
</evidence>
<proteinExistence type="predicted"/>